<reference evidence="1" key="1">
    <citation type="journal article" date="2009" name="Biochem. Biophys. Res. Commun.">
        <title>Isolation and biochemical characterization of two lipases from a metagenomic library of China Holstein cow rumen.</title>
        <authorList>
            <person name="Liu K."/>
            <person name="Wang J."/>
            <person name="Bu D."/>
            <person name="Zhao S."/>
            <person name="McSweeney C."/>
            <person name="Yu P."/>
            <person name="Li D."/>
        </authorList>
    </citation>
    <scope>NUCLEOTIDE SEQUENCE</scope>
</reference>
<dbReference type="AlphaFoldDB" id="C0K063"/>
<accession>C0K063</accession>
<name>C0K063_9BACT</name>
<dbReference type="EMBL" id="FJ529693">
    <property type="protein sequence ID" value="ACM91093.1"/>
    <property type="molecule type" value="Genomic_DNA"/>
</dbReference>
<evidence type="ECO:0000313" key="1">
    <source>
        <dbReference type="EMBL" id="ACM91093.1"/>
    </source>
</evidence>
<protein>
    <submittedName>
        <fullName evidence="1">Uncharacterized protein</fullName>
    </submittedName>
</protein>
<sequence>MRNAELRMLNRAVAVCGSPLFLIKKLQKRAKSFKKIEIWQVYVGNLFIFAL</sequence>
<proteinExistence type="predicted"/>
<organism evidence="1">
    <name type="scientific">uncultured bacterium Rlip1</name>
    <dbReference type="NCBI Taxonomy" id="581114"/>
    <lineage>
        <taxon>Bacteria</taxon>
        <taxon>environmental samples</taxon>
    </lineage>
</organism>